<dbReference type="PANTHER" id="PTHR30213:SF1">
    <property type="entry name" value="INNER MEMBRANE PROTEIN YHJD"/>
    <property type="match status" value="1"/>
</dbReference>
<protein>
    <submittedName>
        <fullName evidence="7">YihY/virulence factor BrkB family protein</fullName>
    </submittedName>
</protein>
<dbReference type="AlphaFoldDB" id="A0A934R1L7"/>
<evidence type="ECO:0000256" key="5">
    <source>
        <dbReference type="ARBA" id="ARBA00023136"/>
    </source>
</evidence>
<dbReference type="RefSeq" id="WP_200325930.1">
    <property type="nucleotide sequence ID" value="NZ_JAENJH010000015.1"/>
</dbReference>
<accession>A0A934R1L7</accession>
<feature type="transmembrane region" description="Helical" evidence="6">
    <location>
        <begin position="102"/>
        <end position="121"/>
    </location>
</feature>
<dbReference type="Pfam" id="PF03631">
    <property type="entry name" value="Virul_fac_BrkB"/>
    <property type="match status" value="1"/>
</dbReference>
<reference evidence="7" key="1">
    <citation type="submission" date="2020-12" db="EMBL/GenBank/DDBJ databases">
        <title>Prauserella sp. ASG 168, a novel actinomycete isolated from cave rock.</title>
        <authorList>
            <person name="Suriyachadkun C."/>
        </authorList>
    </citation>
    <scope>NUCLEOTIDE SEQUENCE</scope>
    <source>
        <strain evidence="7">ASG 168</strain>
    </source>
</reference>
<keyword evidence="3 6" id="KW-0812">Transmembrane</keyword>
<gene>
    <name evidence="7" type="ORF">JHE00_33165</name>
</gene>
<keyword evidence="8" id="KW-1185">Reference proteome</keyword>
<evidence type="ECO:0000256" key="4">
    <source>
        <dbReference type="ARBA" id="ARBA00022989"/>
    </source>
</evidence>
<feature type="transmembrane region" description="Helical" evidence="6">
    <location>
        <begin position="142"/>
        <end position="165"/>
    </location>
</feature>
<dbReference type="Proteomes" id="UP000635245">
    <property type="component" value="Unassembled WGS sequence"/>
</dbReference>
<keyword evidence="4 6" id="KW-1133">Transmembrane helix</keyword>
<feature type="transmembrane region" description="Helical" evidence="6">
    <location>
        <begin position="252"/>
        <end position="274"/>
    </location>
</feature>
<feature type="transmembrane region" description="Helical" evidence="6">
    <location>
        <begin position="222"/>
        <end position="240"/>
    </location>
</feature>
<dbReference type="InterPro" id="IPR017039">
    <property type="entry name" value="Virul_fac_BrkB"/>
</dbReference>
<dbReference type="EMBL" id="JAENJH010000015">
    <property type="protein sequence ID" value="MBK1789209.1"/>
    <property type="molecule type" value="Genomic_DNA"/>
</dbReference>
<evidence type="ECO:0000256" key="3">
    <source>
        <dbReference type="ARBA" id="ARBA00022692"/>
    </source>
</evidence>
<name>A0A934R1L7_9PSEU</name>
<evidence type="ECO:0000256" key="6">
    <source>
        <dbReference type="SAM" id="Phobius"/>
    </source>
</evidence>
<dbReference type="PANTHER" id="PTHR30213">
    <property type="entry name" value="INNER MEMBRANE PROTEIN YHJD"/>
    <property type="match status" value="1"/>
</dbReference>
<comment type="subcellular location">
    <subcellularLocation>
        <location evidence="1">Cell membrane</location>
        <topology evidence="1">Multi-pass membrane protein</topology>
    </subcellularLocation>
</comment>
<feature type="transmembrane region" description="Helical" evidence="6">
    <location>
        <begin position="185"/>
        <end position="210"/>
    </location>
</feature>
<evidence type="ECO:0000313" key="8">
    <source>
        <dbReference type="Proteomes" id="UP000635245"/>
    </source>
</evidence>
<dbReference type="GO" id="GO:0005886">
    <property type="term" value="C:plasma membrane"/>
    <property type="evidence" value="ECO:0007669"/>
    <property type="project" value="UniProtKB-SubCell"/>
</dbReference>
<evidence type="ECO:0000256" key="1">
    <source>
        <dbReference type="ARBA" id="ARBA00004651"/>
    </source>
</evidence>
<evidence type="ECO:0000256" key="2">
    <source>
        <dbReference type="ARBA" id="ARBA00022475"/>
    </source>
</evidence>
<organism evidence="7 8">
    <name type="scientific">Prauserella cavernicola</name>
    <dbReference type="NCBI Taxonomy" id="2800127"/>
    <lineage>
        <taxon>Bacteria</taxon>
        <taxon>Bacillati</taxon>
        <taxon>Actinomycetota</taxon>
        <taxon>Actinomycetes</taxon>
        <taxon>Pseudonocardiales</taxon>
        <taxon>Pseudonocardiaceae</taxon>
        <taxon>Prauserella</taxon>
    </lineage>
</organism>
<comment type="caution">
    <text evidence="7">The sequence shown here is derived from an EMBL/GenBank/DDBJ whole genome shotgun (WGS) entry which is preliminary data.</text>
</comment>
<keyword evidence="5 6" id="KW-0472">Membrane</keyword>
<evidence type="ECO:0000313" key="7">
    <source>
        <dbReference type="EMBL" id="MBK1789209.1"/>
    </source>
</evidence>
<proteinExistence type="predicted"/>
<feature type="transmembrane region" description="Helical" evidence="6">
    <location>
        <begin position="35"/>
        <end position="63"/>
    </location>
</feature>
<dbReference type="PIRSF" id="PIRSF035875">
    <property type="entry name" value="RNase_BN"/>
    <property type="match status" value="1"/>
</dbReference>
<keyword evidence="2" id="KW-1003">Cell membrane</keyword>
<sequence length="318" mass="33358">MSRIRRLWRRVSRSRGWRRAGLTLARYRERDGDHYAAAVTFFTLLSMVPLLMIAVSVAGFVLAGDQALATQLDRALDQALPAAAADQISVIMNVVVEERGRLGVLALAVCVYSGWNWISNLRDAVTALLGQAREQRPMLRTVLADVGTLLGVGLALLVSFGLAALTGAAGTQLLAWTGLAGTTGAHVLLVAGSLLLGLVANWLVVAWCLAKLPRTRRPVTEGLRAAAGAAVGLAALQQAGGLYMRLLGHSPAVATLGALVGLLLFVYLVVRWLMLVTVWTSTREEPADGGLASEAGHASATLAAGASAGVVLRTLSGR</sequence>